<proteinExistence type="predicted"/>
<evidence type="ECO:0000256" key="9">
    <source>
        <dbReference type="ARBA" id="ARBA00023180"/>
    </source>
</evidence>
<dbReference type="STRING" id="888268.A0A1E5UK35"/>
<evidence type="ECO:0008006" key="12">
    <source>
        <dbReference type="Google" id="ProtNLM"/>
    </source>
</evidence>
<reference evidence="10 11" key="1">
    <citation type="submission" date="2016-09" db="EMBL/GenBank/DDBJ databases">
        <title>The draft genome of Dichanthelium oligosanthes: A C3 panicoid grass species.</title>
        <authorList>
            <person name="Studer A.J."/>
            <person name="Schnable J.C."/>
            <person name="Brutnell T.P."/>
        </authorList>
    </citation>
    <scope>NUCLEOTIDE SEQUENCE [LARGE SCALE GENOMIC DNA]</scope>
    <source>
        <strain evidence="11">cv. Kellogg 1175</strain>
        <tissue evidence="10">Leaf</tissue>
    </source>
</reference>
<dbReference type="PANTHER" id="PTHR27000">
    <property type="entry name" value="LEUCINE-RICH REPEAT RECEPTOR-LIKE PROTEIN KINASE FAMILY PROTEIN-RELATED"/>
    <property type="match status" value="1"/>
</dbReference>
<protein>
    <recommendedName>
        <fullName evidence="12">LRR receptor-like serine/threonine-protein kinase</fullName>
    </recommendedName>
</protein>
<gene>
    <name evidence="10" type="ORF">BAE44_0025737</name>
</gene>
<evidence type="ECO:0000256" key="4">
    <source>
        <dbReference type="ARBA" id="ARBA00022729"/>
    </source>
</evidence>
<evidence type="ECO:0000256" key="2">
    <source>
        <dbReference type="ARBA" id="ARBA00022614"/>
    </source>
</evidence>
<evidence type="ECO:0000256" key="1">
    <source>
        <dbReference type="ARBA" id="ARBA00004167"/>
    </source>
</evidence>
<evidence type="ECO:0000256" key="6">
    <source>
        <dbReference type="ARBA" id="ARBA00022989"/>
    </source>
</evidence>
<dbReference type="GO" id="GO:0016020">
    <property type="term" value="C:membrane"/>
    <property type="evidence" value="ECO:0007669"/>
    <property type="project" value="UniProtKB-SubCell"/>
</dbReference>
<dbReference type="Gene3D" id="3.80.10.10">
    <property type="entry name" value="Ribonuclease Inhibitor"/>
    <property type="match status" value="1"/>
</dbReference>
<keyword evidence="7" id="KW-0472">Membrane</keyword>
<evidence type="ECO:0000256" key="7">
    <source>
        <dbReference type="ARBA" id="ARBA00023136"/>
    </source>
</evidence>
<organism evidence="10 11">
    <name type="scientific">Dichanthelium oligosanthes</name>
    <dbReference type="NCBI Taxonomy" id="888268"/>
    <lineage>
        <taxon>Eukaryota</taxon>
        <taxon>Viridiplantae</taxon>
        <taxon>Streptophyta</taxon>
        <taxon>Embryophyta</taxon>
        <taxon>Tracheophyta</taxon>
        <taxon>Spermatophyta</taxon>
        <taxon>Magnoliopsida</taxon>
        <taxon>Liliopsida</taxon>
        <taxon>Poales</taxon>
        <taxon>Poaceae</taxon>
        <taxon>PACMAD clade</taxon>
        <taxon>Panicoideae</taxon>
        <taxon>Panicodae</taxon>
        <taxon>Paniceae</taxon>
        <taxon>Dichantheliinae</taxon>
        <taxon>Dichanthelium</taxon>
    </lineage>
</organism>
<name>A0A1E5UK35_9POAL</name>
<evidence type="ECO:0000256" key="5">
    <source>
        <dbReference type="ARBA" id="ARBA00022737"/>
    </source>
</evidence>
<dbReference type="InterPro" id="IPR032675">
    <property type="entry name" value="LRR_dom_sf"/>
</dbReference>
<feature type="non-terminal residue" evidence="10">
    <location>
        <position position="1"/>
    </location>
</feature>
<evidence type="ECO:0000256" key="3">
    <source>
        <dbReference type="ARBA" id="ARBA00022692"/>
    </source>
</evidence>
<keyword evidence="11" id="KW-1185">Reference proteome</keyword>
<keyword evidence="4" id="KW-0732">Signal</keyword>
<evidence type="ECO:0000313" key="11">
    <source>
        <dbReference type="Proteomes" id="UP000095767"/>
    </source>
</evidence>
<dbReference type="EMBL" id="LWDX02074016">
    <property type="protein sequence ID" value="OEL13243.1"/>
    <property type="molecule type" value="Genomic_DNA"/>
</dbReference>
<keyword evidence="3" id="KW-0812">Transmembrane</keyword>
<dbReference type="OrthoDB" id="785757at2759"/>
<dbReference type="PANTHER" id="PTHR27000:SF775">
    <property type="entry name" value="PLANT INTRACELLULAR RAS-GROUP-RELATED LRR PROTEIN 3"/>
    <property type="match status" value="1"/>
</dbReference>
<comment type="caution">
    <text evidence="10">The sequence shown here is derived from an EMBL/GenBank/DDBJ whole genome shotgun (WGS) entry which is preliminary data.</text>
</comment>
<sequence>LELGNLGQLTNLHLISNQLTGPFLAFTGNLSNLDFLELAINQLTGPVPSTLGNLRSLWYLSFRSNHLEGNLDFLASIGNCRKLQILIFFFKIVRCTFCIKIEEEGGKGDYKTRLKTNVYSPNRHDLTTNLDRDQRST</sequence>
<keyword evidence="5" id="KW-0677">Repeat</keyword>
<comment type="subcellular location">
    <subcellularLocation>
        <location evidence="1">Membrane</location>
        <topology evidence="1">Single-pass membrane protein</topology>
    </subcellularLocation>
</comment>
<keyword evidence="8" id="KW-0675">Receptor</keyword>
<dbReference type="SUPFAM" id="SSF52058">
    <property type="entry name" value="L domain-like"/>
    <property type="match status" value="1"/>
</dbReference>
<keyword evidence="9" id="KW-0325">Glycoprotein</keyword>
<evidence type="ECO:0000313" key="10">
    <source>
        <dbReference type="EMBL" id="OEL13243.1"/>
    </source>
</evidence>
<keyword evidence="2" id="KW-0433">Leucine-rich repeat</keyword>
<keyword evidence="6" id="KW-1133">Transmembrane helix</keyword>
<accession>A0A1E5UK35</accession>
<dbReference type="AlphaFoldDB" id="A0A1E5UK35"/>
<dbReference type="Proteomes" id="UP000095767">
    <property type="component" value="Unassembled WGS sequence"/>
</dbReference>
<evidence type="ECO:0000256" key="8">
    <source>
        <dbReference type="ARBA" id="ARBA00023170"/>
    </source>
</evidence>